<dbReference type="GO" id="GO:0005886">
    <property type="term" value="C:plasma membrane"/>
    <property type="evidence" value="ECO:0007669"/>
    <property type="project" value="TreeGrafter"/>
</dbReference>
<evidence type="ECO:0000256" key="2">
    <source>
        <dbReference type="ARBA" id="ARBA00004665"/>
    </source>
</evidence>
<evidence type="ECO:0000256" key="1">
    <source>
        <dbReference type="ARBA" id="ARBA00001946"/>
    </source>
</evidence>
<comment type="pathway">
    <text evidence="2">Purine metabolism; 3',5'-cyclic di-GMP biosynthesis.</text>
</comment>
<feature type="domain" description="GGDEF" evidence="6">
    <location>
        <begin position="378"/>
        <end position="514"/>
    </location>
</feature>
<evidence type="ECO:0000256" key="5">
    <source>
        <dbReference type="SAM" id="Phobius"/>
    </source>
</evidence>
<evidence type="ECO:0000313" key="7">
    <source>
        <dbReference type="EMBL" id="PRD14782.1"/>
    </source>
</evidence>
<comment type="cofactor">
    <cofactor evidence="1">
        <name>Mg(2+)</name>
        <dbReference type="ChEBI" id="CHEBI:18420"/>
    </cofactor>
</comment>
<dbReference type="EC" id="2.7.7.65" evidence="3"/>
<dbReference type="PANTHER" id="PTHR45138:SF9">
    <property type="entry name" value="DIGUANYLATE CYCLASE DGCM-RELATED"/>
    <property type="match status" value="1"/>
</dbReference>
<evidence type="ECO:0000313" key="8">
    <source>
        <dbReference type="Proteomes" id="UP000239181"/>
    </source>
</evidence>
<comment type="caution">
    <text evidence="7">The sequence shown here is derived from an EMBL/GenBank/DDBJ whole genome shotgun (WGS) entry which is preliminary data.</text>
</comment>
<keyword evidence="8" id="KW-1185">Reference proteome</keyword>
<dbReference type="GO" id="GO:1902201">
    <property type="term" value="P:negative regulation of bacterial-type flagellum-dependent cell motility"/>
    <property type="evidence" value="ECO:0007669"/>
    <property type="project" value="TreeGrafter"/>
</dbReference>
<dbReference type="Gene3D" id="3.30.70.270">
    <property type="match status" value="1"/>
</dbReference>
<gene>
    <name evidence="7" type="ORF">CQW29_14855</name>
</gene>
<dbReference type="Proteomes" id="UP000239181">
    <property type="component" value="Unassembled WGS sequence"/>
</dbReference>
<dbReference type="InterPro" id="IPR029151">
    <property type="entry name" value="Sensor-like_sf"/>
</dbReference>
<dbReference type="InterPro" id="IPR054327">
    <property type="entry name" value="His-kinase-like_sensor"/>
</dbReference>
<keyword evidence="5" id="KW-0472">Membrane</keyword>
<sequence>MIADQHAVTTHSSKLSLRQMMIIFLLAIVSVVILINGWLIWNSWQRTIASAQNDAHNLSQSLSRQAEDTFLQVDLTLQDVSDRISLIGLNQAQHGYLRELLSSRTSSLPQLNGMAIYDAQGNWLVTSRGNIPKQINNSDREYFRYHLTHADSRVHIGKVIRSRATGDLVIPVSLRLNNSDGSFRGILLASVNLSFFKTVYGYYNLGRHNVLALMLSDGTILYVRPYVESAINRNISDSPLFTTLLKNASSGTAVYKSALDGKERVFGYSALQRYSLVTAAGYDKGQLMRGWFSTLSVYIALCTILLLVIFLLGMLVLRHISLNQKNQLELTAVRDRLTAMNRTLQTLALVDGLTGLANRRQFDLYLQHSVDRAHKLQIPLALLMIDVDSFKAFNDSYGHPAGDDCLKRIADALTHLPHRPDNLVARYGGEEFAIILPGGDREVASRLAQQVVEAISALNIPHQHNSCGQQRVSVSVGLHVMTQENQILSPQALIAGADRALYVAKNAGKNQVAE</sequence>
<feature type="transmembrane region" description="Helical" evidence="5">
    <location>
        <begin position="295"/>
        <end position="317"/>
    </location>
</feature>
<dbReference type="InterPro" id="IPR050469">
    <property type="entry name" value="Diguanylate_Cyclase"/>
</dbReference>
<dbReference type="PROSITE" id="PS50887">
    <property type="entry name" value="GGDEF"/>
    <property type="match status" value="1"/>
</dbReference>
<reference evidence="7 8" key="1">
    <citation type="submission" date="2017-10" db="EMBL/GenBank/DDBJ databases">
        <title>Draft genome of two endophytic bacteria isolated from 'guarana' Paullinia cupana (Mart.) Ducke.</title>
        <authorList>
            <person name="Siqueira K.A."/>
            <person name="Liotti R.G."/>
            <person name="Mendes T.A."/>
            <person name="Soares M.A."/>
        </authorList>
    </citation>
    <scope>NUCLEOTIDE SEQUENCE [LARGE SCALE GENOMIC DNA]</scope>
    <source>
        <strain evidence="7 8">342</strain>
    </source>
</reference>
<dbReference type="CDD" id="cd12915">
    <property type="entry name" value="PDC2_DGC_like"/>
    <property type="match status" value="1"/>
</dbReference>
<evidence type="ECO:0000256" key="4">
    <source>
        <dbReference type="ARBA" id="ARBA00034247"/>
    </source>
</evidence>
<dbReference type="GO" id="GO:0052621">
    <property type="term" value="F:diguanylate cyclase activity"/>
    <property type="evidence" value="ECO:0007669"/>
    <property type="project" value="UniProtKB-EC"/>
</dbReference>
<accession>A0A2S9IAF6</accession>
<dbReference type="AlphaFoldDB" id="A0A2S9IAF6"/>
<dbReference type="OrthoDB" id="9812260at2"/>
<dbReference type="SMART" id="SM00267">
    <property type="entry name" value="GGDEF"/>
    <property type="match status" value="1"/>
</dbReference>
<keyword evidence="5" id="KW-1133">Transmembrane helix</keyword>
<dbReference type="RefSeq" id="WP_105593502.1">
    <property type="nucleotide sequence ID" value="NZ_PDET01000009.1"/>
</dbReference>
<dbReference type="Pfam" id="PF00990">
    <property type="entry name" value="GGDEF"/>
    <property type="match status" value="1"/>
</dbReference>
<dbReference type="Gene3D" id="3.30.450.20">
    <property type="entry name" value="PAS domain"/>
    <property type="match status" value="2"/>
</dbReference>
<dbReference type="InterPro" id="IPR000160">
    <property type="entry name" value="GGDEF_dom"/>
</dbReference>
<dbReference type="FunFam" id="3.30.70.270:FF:000001">
    <property type="entry name" value="Diguanylate cyclase domain protein"/>
    <property type="match status" value="1"/>
</dbReference>
<dbReference type="Pfam" id="PF22588">
    <property type="entry name" value="dCache_1_like"/>
    <property type="match status" value="1"/>
</dbReference>
<dbReference type="SUPFAM" id="SSF55073">
    <property type="entry name" value="Nucleotide cyclase"/>
    <property type="match status" value="1"/>
</dbReference>
<dbReference type="EMBL" id="PDET01000009">
    <property type="protein sequence ID" value="PRD14782.1"/>
    <property type="molecule type" value="Genomic_DNA"/>
</dbReference>
<dbReference type="GO" id="GO:0043709">
    <property type="term" value="P:cell adhesion involved in single-species biofilm formation"/>
    <property type="evidence" value="ECO:0007669"/>
    <property type="project" value="TreeGrafter"/>
</dbReference>
<keyword evidence="5" id="KW-0812">Transmembrane</keyword>
<name>A0A2S9IAF6_9GAMM</name>
<dbReference type="CDD" id="cd01949">
    <property type="entry name" value="GGDEF"/>
    <property type="match status" value="1"/>
</dbReference>
<evidence type="ECO:0000256" key="3">
    <source>
        <dbReference type="ARBA" id="ARBA00012528"/>
    </source>
</evidence>
<dbReference type="InterPro" id="IPR043128">
    <property type="entry name" value="Rev_trsase/Diguanyl_cyclase"/>
</dbReference>
<proteinExistence type="predicted"/>
<dbReference type="SUPFAM" id="SSF103190">
    <property type="entry name" value="Sensory domain-like"/>
    <property type="match status" value="1"/>
</dbReference>
<evidence type="ECO:0000259" key="6">
    <source>
        <dbReference type="PROSITE" id="PS50887"/>
    </source>
</evidence>
<comment type="catalytic activity">
    <reaction evidence="4">
        <text>2 GTP = 3',3'-c-di-GMP + 2 diphosphate</text>
        <dbReference type="Rhea" id="RHEA:24898"/>
        <dbReference type="ChEBI" id="CHEBI:33019"/>
        <dbReference type="ChEBI" id="CHEBI:37565"/>
        <dbReference type="ChEBI" id="CHEBI:58805"/>
        <dbReference type="EC" id="2.7.7.65"/>
    </reaction>
</comment>
<protein>
    <recommendedName>
        <fullName evidence="3">diguanylate cyclase</fullName>
        <ecNumber evidence="3">2.7.7.65</ecNumber>
    </recommendedName>
</protein>
<organism evidence="7 8">
    <name type="scientific">Pantoea coffeiphila</name>
    <dbReference type="NCBI Taxonomy" id="1465635"/>
    <lineage>
        <taxon>Bacteria</taxon>
        <taxon>Pseudomonadati</taxon>
        <taxon>Pseudomonadota</taxon>
        <taxon>Gammaproteobacteria</taxon>
        <taxon>Enterobacterales</taxon>
        <taxon>Erwiniaceae</taxon>
        <taxon>Pantoea</taxon>
    </lineage>
</organism>
<dbReference type="PANTHER" id="PTHR45138">
    <property type="entry name" value="REGULATORY COMPONENTS OF SENSORY TRANSDUCTION SYSTEM"/>
    <property type="match status" value="1"/>
</dbReference>
<dbReference type="InterPro" id="IPR029787">
    <property type="entry name" value="Nucleotide_cyclase"/>
</dbReference>
<feature type="transmembrane region" description="Helical" evidence="5">
    <location>
        <begin position="20"/>
        <end position="41"/>
    </location>
</feature>
<dbReference type="CDD" id="cd12914">
    <property type="entry name" value="PDC1_DGC_like"/>
    <property type="match status" value="1"/>
</dbReference>